<gene>
    <name evidence="1" type="ORF">PSN13_06507</name>
</gene>
<evidence type="ECO:0008006" key="3">
    <source>
        <dbReference type="Google" id="ProtNLM"/>
    </source>
</evidence>
<organism evidence="1 2">
    <name type="scientific">Micromonospora saelicesensis</name>
    <dbReference type="NCBI Taxonomy" id="285676"/>
    <lineage>
        <taxon>Bacteria</taxon>
        <taxon>Bacillati</taxon>
        <taxon>Actinomycetota</taxon>
        <taxon>Actinomycetes</taxon>
        <taxon>Micromonosporales</taxon>
        <taxon>Micromonosporaceae</taxon>
        <taxon>Micromonospora</taxon>
    </lineage>
</organism>
<dbReference type="RefSeq" id="WP_112678861.1">
    <property type="nucleotide sequence ID" value="NZ_PYAG01000041.1"/>
</dbReference>
<dbReference type="EMBL" id="PYAG01000041">
    <property type="protein sequence ID" value="RAO26479.1"/>
    <property type="molecule type" value="Genomic_DNA"/>
</dbReference>
<dbReference type="Proteomes" id="UP000249419">
    <property type="component" value="Unassembled WGS sequence"/>
</dbReference>
<name>A0A328NBT0_9ACTN</name>
<dbReference type="InterPro" id="IPR005564">
    <property type="entry name" value="Major_capsid_GpE"/>
</dbReference>
<comment type="caution">
    <text evidence="1">The sequence shown here is derived from an EMBL/GenBank/DDBJ whole genome shotgun (WGS) entry which is preliminary data.</text>
</comment>
<dbReference type="AlphaFoldDB" id="A0A328NBT0"/>
<evidence type="ECO:0000313" key="1">
    <source>
        <dbReference type="EMBL" id="RAO26479.1"/>
    </source>
</evidence>
<dbReference type="Pfam" id="PF03864">
    <property type="entry name" value="Phage_cap_E"/>
    <property type="match status" value="1"/>
</dbReference>
<reference evidence="1 2" key="1">
    <citation type="submission" date="2018-03" db="EMBL/GenBank/DDBJ databases">
        <title>Defining the species Micromonospora saelicesensis and Micromonospora noduli under the framework of genomics.</title>
        <authorList>
            <person name="Riesco R."/>
            <person name="Trujillo M.E."/>
        </authorList>
    </citation>
    <scope>NUCLEOTIDE SEQUENCE [LARGE SCALE GENOMIC DNA]</scope>
    <source>
        <strain evidence="1 2">PSN13</strain>
    </source>
</reference>
<accession>A0A328NBT0</accession>
<proteinExistence type="predicted"/>
<evidence type="ECO:0000313" key="2">
    <source>
        <dbReference type="Proteomes" id="UP000249419"/>
    </source>
</evidence>
<sequence>MATMALELTDPEELTLAARQIPFPGGILQRWLPAVQRRDHRYLFRRSARSLRRAIPFRPWNTPAVPMDRGEMTEVTGRMLPLSAILWLLEEDSQLLDAARAAGDENAIAEVFDQDLLTLTRGALQRIMLAHGEAIAYGKVTVGTQAAPENRLQLGSVDFGIPSQHFFTAPTLWNAGSPDIFGQMDSHKTVFKTTTGGEVLPGVAVISTRILNVMLKDTDFRNVFGSLLGAPPSIGAGSVRQALTDRELPRLIVDDTMVPDHTGKMTRVLPDDRIIYLPEEPGNEGGMPVGQTQWGTTEEAKKLVRAQALGEENAPGLVAVAMESENPVHTGTLVSGIAMPVVTDPDLIMSVKVL</sequence>
<protein>
    <recommendedName>
        <fullName evidence="3">Phage major capsid protein E</fullName>
    </recommendedName>
</protein>